<evidence type="ECO:0000313" key="2">
    <source>
        <dbReference type="Proteomes" id="UP000287394"/>
    </source>
</evidence>
<dbReference type="EMBL" id="AP025739">
    <property type="protein sequence ID" value="BDI28644.1"/>
    <property type="molecule type" value="Genomic_DNA"/>
</dbReference>
<dbReference type="InterPro" id="IPR058240">
    <property type="entry name" value="rSAM_sf"/>
</dbReference>
<dbReference type="Pfam" id="PF04055">
    <property type="entry name" value="Radical_SAM"/>
    <property type="match status" value="1"/>
</dbReference>
<keyword evidence="2" id="KW-1185">Reference proteome</keyword>
<protein>
    <submittedName>
        <fullName evidence="1">Uncharacterized protein</fullName>
    </submittedName>
</protein>
<dbReference type="CDD" id="cd01335">
    <property type="entry name" value="Radical_SAM"/>
    <property type="match status" value="1"/>
</dbReference>
<dbReference type="PANTHER" id="PTHR43306:SF1">
    <property type="entry name" value="7,8-DIHYDRO-6-HYDROXYMETHYLPTERIN DIMETHYLTRANSFERASE"/>
    <property type="match status" value="1"/>
</dbReference>
<name>A0A402D1L1_9BACT</name>
<dbReference type="RefSeq" id="WP_165864457.1">
    <property type="nucleotide sequence ID" value="NZ_AP025739.1"/>
</dbReference>
<dbReference type="InterPro" id="IPR034474">
    <property type="entry name" value="Methyltransferase_Class_D"/>
</dbReference>
<proteinExistence type="predicted"/>
<dbReference type="PROSITE" id="PS51918">
    <property type="entry name" value="RADICAL_SAM"/>
    <property type="match status" value="1"/>
</dbReference>
<dbReference type="GO" id="GO:0003824">
    <property type="term" value="F:catalytic activity"/>
    <property type="evidence" value="ECO:0007669"/>
    <property type="project" value="InterPro"/>
</dbReference>
<dbReference type="AlphaFoldDB" id="A0A402D1L1"/>
<gene>
    <name evidence="1" type="ORF">CCAX7_006950</name>
</gene>
<dbReference type="Gene3D" id="3.20.20.70">
    <property type="entry name" value="Aldolase class I"/>
    <property type="match status" value="1"/>
</dbReference>
<organism evidence="1 2">
    <name type="scientific">Capsulimonas corticalis</name>
    <dbReference type="NCBI Taxonomy" id="2219043"/>
    <lineage>
        <taxon>Bacteria</taxon>
        <taxon>Bacillati</taxon>
        <taxon>Armatimonadota</taxon>
        <taxon>Armatimonadia</taxon>
        <taxon>Capsulimonadales</taxon>
        <taxon>Capsulimonadaceae</taxon>
        <taxon>Capsulimonas</taxon>
    </lineage>
</organism>
<evidence type="ECO:0000313" key="1">
    <source>
        <dbReference type="EMBL" id="BDI28644.1"/>
    </source>
</evidence>
<sequence>MKPTGVDNPETMAAGSDAPWTEETQSLCPQCLRDIPAVLTEHGGRVWMESVCPRHGASRALLASDAGEYRRLRQYVPARVGGGCCGGDTVCDPNSGPPVCVLLLEITLACNLRCPTCYADAHGHDFMTVDEARRRLDEFFRRQSALDLLMLSGGEPTIHPQFAEILDLALEYPIGRILVNTNGLRIAQSDALCATLSRHRDKVELFFSFSSFRPDVHERLYGRDLRAEKELALQKAGEAGLFVTLVPTVERGVNDDEIGDLYRYALAHDHVNGLNFQPVMSSGRYEHDDYAAPERLTLTDVIALLEAQTGGALRRSDFVGLPCSHPDCSALTYGLLDARRETITPLPRHLDVAQYLDLFSDRISFAGVIGGAARRVWSDTVHLRGARTLRDLAILFMRGGLRDVLPLLGKPEQMGRRVFRIVVKPFMDAHTYDRRRIDQCCTKILTETGEAISFCEYNILHRGRRPRAAGIALPMVTQGAPL</sequence>
<dbReference type="Pfam" id="PF23545">
    <property type="entry name" value="Zn_ribbon_HMPTM"/>
    <property type="match status" value="1"/>
</dbReference>
<dbReference type="InterPro" id="IPR007197">
    <property type="entry name" value="rSAM"/>
</dbReference>
<dbReference type="InterPro" id="IPR013785">
    <property type="entry name" value="Aldolase_TIM"/>
</dbReference>
<dbReference type="PANTHER" id="PTHR43306">
    <property type="entry name" value="7,8-DIHYDRO-6-HYDROXYMETHYLPTERIN DIMETHYLTRANSFERASE"/>
    <property type="match status" value="1"/>
</dbReference>
<dbReference type="InterPro" id="IPR056488">
    <property type="entry name" value="Zn_ribbon_HMPTM"/>
</dbReference>
<dbReference type="SUPFAM" id="SSF102114">
    <property type="entry name" value="Radical SAM enzymes"/>
    <property type="match status" value="1"/>
</dbReference>
<reference evidence="1 2" key="1">
    <citation type="journal article" date="2019" name="Int. J. Syst. Evol. Microbiol.">
        <title>Capsulimonas corticalis gen. nov., sp. nov., an aerobic capsulated bacterium, of a novel bacterial order, Capsulimonadales ord. nov., of the class Armatimonadia of the phylum Armatimonadetes.</title>
        <authorList>
            <person name="Li J."/>
            <person name="Kudo C."/>
            <person name="Tonouchi A."/>
        </authorList>
    </citation>
    <scope>NUCLEOTIDE SEQUENCE [LARGE SCALE GENOMIC DNA]</scope>
    <source>
        <strain evidence="1 2">AX-7</strain>
    </source>
</reference>
<dbReference type="SFLD" id="SFLDG01067">
    <property type="entry name" value="SPASM/twitch_domain_containing"/>
    <property type="match status" value="1"/>
</dbReference>
<accession>A0A402D1L1</accession>
<dbReference type="Proteomes" id="UP000287394">
    <property type="component" value="Chromosome"/>
</dbReference>
<dbReference type="SFLD" id="SFLDS00029">
    <property type="entry name" value="Radical_SAM"/>
    <property type="match status" value="1"/>
</dbReference>
<dbReference type="KEGG" id="ccot:CCAX7_006950"/>
<dbReference type="GO" id="GO:0051536">
    <property type="term" value="F:iron-sulfur cluster binding"/>
    <property type="evidence" value="ECO:0007669"/>
    <property type="project" value="InterPro"/>
</dbReference>